<feature type="transmembrane region" description="Helical" evidence="1">
    <location>
        <begin position="82"/>
        <end position="107"/>
    </location>
</feature>
<protein>
    <recommendedName>
        <fullName evidence="4">Integral membrane protein</fullName>
    </recommendedName>
</protein>
<reference evidence="2 3" key="1">
    <citation type="submission" date="2021-10" db="EMBL/GenBank/DDBJ databases">
        <title>Streptomyces gossypii sp. nov., isolated from soil collected from cotton field.</title>
        <authorList>
            <person name="Ge X."/>
            <person name="Chen X."/>
            <person name="Liu W."/>
        </authorList>
    </citation>
    <scope>NUCLEOTIDE SEQUENCE [LARGE SCALE GENOMIC DNA]</scope>
    <source>
        <strain evidence="2 3">N2-109</strain>
    </source>
</reference>
<name>A0ABT2JN60_9ACTN</name>
<sequence length="120" mass="13044">MLPTPLNVTLMVTGYLLVMGYLALGLRILRRAPRARPREGSRGWPGLLRRVLGTVTGGSLLLLVVIVAYYHGVARLGGRFLASAFTGSATLLGVTLPVYFLTSWAVVRRQRRRGPAGGQR</sequence>
<evidence type="ECO:0000256" key="1">
    <source>
        <dbReference type="SAM" id="Phobius"/>
    </source>
</evidence>
<gene>
    <name evidence="2" type="ORF">LHJ74_05110</name>
</gene>
<accession>A0ABT2JN60</accession>
<keyword evidence="1" id="KW-0812">Transmembrane</keyword>
<dbReference type="Proteomes" id="UP001156389">
    <property type="component" value="Unassembled WGS sequence"/>
</dbReference>
<dbReference type="RefSeq" id="WP_260216296.1">
    <property type="nucleotide sequence ID" value="NZ_JAJAGO010000002.1"/>
</dbReference>
<evidence type="ECO:0000313" key="3">
    <source>
        <dbReference type="Proteomes" id="UP001156389"/>
    </source>
</evidence>
<evidence type="ECO:0000313" key="2">
    <source>
        <dbReference type="EMBL" id="MCT2589318.1"/>
    </source>
</evidence>
<feature type="transmembrane region" description="Helical" evidence="1">
    <location>
        <begin position="6"/>
        <end position="26"/>
    </location>
</feature>
<proteinExistence type="predicted"/>
<comment type="caution">
    <text evidence="2">The sequence shown here is derived from an EMBL/GenBank/DDBJ whole genome shotgun (WGS) entry which is preliminary data.</text>
</comment>
<keyword evidence="1" id="KW-1133">Transmembrane helix</keyword>
<keyword evidence="3" id="KW-1185">Reference proteome</keyword>
<dbReference type="Pfam" id="PF19770">
    <property type="entry name" value="DUF6256"/>
    <property type="match status" value="1"/>
</dbReference>
<evidence type="ECO:0008006" key="4">
    <source>
        <dbReference type="Google" id="ProtNLM"/>
    </source>
</evidence>
<feature type="transmembrane region" description="Helical" evidence="1">
    <location>
        <begin position="47"/>
        <end position="70"/>
    </location>
</feature>
<organism evidence="2 3">
    <name type="scientific">Streptomyces gossypii</name>
    <dbReference type="NCBI Taxonomy" id="2883101"/>
    <lineage>
        <taxon>Bacteria</taxon>
        <taxon>Bacillati</taxon>
        <taxon>Actinomycetota</taxon>
        <taxon>Actinomycetes</taxon>
        <taxon>Kitasatosporales</taxon>
        <taxon>Streptomycetaceae</taxon>
        <taxon>Streptomyces</taxon>
    </lineage>
</organism>
<keyword evidence="1" id="KW-0472">Membrane</keyword>
<dbReference type="InterPro" id="IPR046223">
    <property type="entry name" value="DUF6256"/>
</dbReference>
<dbReference type="EMBL" id="JAJAGO010000002">
    <property type="protein sequence ID" value="MCT2589318.1"/>
    <property type="molecule type" value="Genomic_DNA"/>
</dbReference>